<dbReference type="Proteomes" id="UP000886891">
    <property type="component" value="Unassembled WGS sequence"/>
</dbReference>
<feature type="domain" description="Gfo/Idh/MocA-like oxidoreductase C-terminal" evidence="3">
    <location>
        <begin position="137"/>
        <end position="338"/>
    </location>
</feature>
<dbReference type="Pfam" id="PF01408">
    <property type="entry name" value="GFO_IDH_MocA"/>
    <property type="match status" value="1"/>
</dbReference>
<dbReference type="InterPro" id="IPR004104">
    <property type="entry name" value="Gfo/Idh/MocA-like_OxRdtase_C"/>
</dbReference>
<organism evidence="4 5">
    <name type="scientific">Candidatus Stercoripulliclostridium merdipullorum</name>
    <dbReference type="NCBI Taxonomy" id="2840952"/>
    <lineage>
        <taxon>Bacteria</taxon>
        <taxon>Bacillati</taxon>
        <taxon>Bacillota</taxon>
        <taxon>Clostridia</taxon>
        <taxon>Eubacteriales</taxon>
        <taxon>Candidatus Stercoripulliclostridium</taxon>
    </lineage>
</organism>
<sequence>MKKIAVLGYGGRGFIYTFLCKRLKKDFEIVAVIDSNPEKLRAAAKFTGLGSDRLYSDFDRFLADPKVADWLFVCTQDKDHKNHSIKAMEKGYHLLLEKPVATTPEDCIAIAESARANGVTVAVCHVLRYSVYYQTIKKIMDSGVLGKIISIEQIENVGYWHQAHSFVRGDWRDASTSTPMILAKCCHDLDIAVYLADSPCRVVSSQGALHYFRPENAPEGSTARCLDGCKAKANCPYDCEKIYIDPIRNKPGFLYRRQWPQTRLASDGVATLAKVREALQTSPFGRCVFRMDNNVVDYQATTMEFENGIRSTLIMTAFSDEIYRETRIRGTDAELVCDMRKPFLELRRFGKKTKKIRLPRLDAHGGGDPAMILSLADDSIRTDIFRSIESHLIAFAAEASRLKDGAPVEPAAFRQTPARQ</sequence>
<reference evidence="4" key="1">
    <citation type="submission" date="2020-10" db="EMBL/GenBank/DDBJ databases">
        <authorList>
            <person name="Gilroy R."/>
        </authorList>
    </citation>
    <scope>NUCLEOTIDE SEQUENCE</scope>
    <source>
        <strain evidence="4">23406</strain>
    </source>
</reference>
<dbReference type="AlphaFoldDB" id="A0A9D1NCN9"/>
<dbReference type="PANTHER" id="PTHR43377">
    <property type="entry name" value="BILIVERDIN REDUCTASE A"/>
    <property type="match status" value="1"/>
</dbReference>
<feature type="domain" description="Gfo/Idh/MocA-like oxidoreductase N-terminal" evidence="2">
    <location>
        <begin position="3"/>
        <end position="124"/>
    </location>
</feature>
<accession>A0A9D1NCN9</accession>
<dbReference type="Gene3D" id="3.40.50.720">
    <property type="entry name" value="NAD(P)-binding Rossmann-like Domain"/>
    <property type="match status" value="1"/>
</dbReference>
<evidence type="ECO:0000313" key="5">
    <source>
        <dbReference type="Proteomes" id="UP000886891"/>
    </source>
</evidence>
<evidence type="ECO:0000259" key="2">
    <source>
        <dbReference type="Pfam" id="PF01408"/>
    </source>
</evidence>
<dbReference type="Gene3D" id="3.30.360.10">
    <property type="entry name" value="Dihydrodipicolinate Reductase, domain 2"/>
    <property type="match status" value="1"/>
</dbReference>
<dbReference type="Pfam" id="PF02894">
    <property type="entry name" value="GFO_IDH_MocA_C"/>
    <property type="match status" value="1"/>
</dbReference>
<dbReference type="SUPFAM" id="SSF51735">
    <property type="entry name" value="NAD(P)-binding Rossmann-fold domains"/>
    <property type="match status" value="1"/>
</dbReference>
<name>A0A9D1NCN9_9FIRM</name>
<dbReference type="PANTHER" id="PTHR43377:SF2">
    <property type="entry name" value="BINDING ROSSMANN FOLD OXIDOREDUCTASE, PUTATIVE (AFU_ORTHOLOGUE AFUA_4G00560)-RELATED"/>
    <property type="match status" value="1"/>
</dbReference>
<dbReference type="SUPFAM" id="SSF55347">
    <property type="entry name" value="Glyceraldehyde-3-phosphate dehydrogenase-like, C-terminal domain"/>
    <property type="match status" value="1"/>
</dbReference>
<proteinExistence type="inferred from homology"/>
<dbReference type="InterPro" id="IPR036291">
    <property type="entry name" value="NAD(P)-bd_dom_sf"/>
</dbReference>
<dbReference type="InterPro" id="IPR000683">
    <property type="entry name" value="Gfo/Idh/MocA-like_OxRdtase_N"/>
</dbReference>
<comment type="similarity">
    <text evidence="1">Belongs to the Gfo/Idh/MocA family.</text>
</comment>
<dbReference type="GO" id="GO:0000166">
    <property type="term" value="F:nucleotide binding"/>
    <property type="evidence" value="ECO:0007669"/>
    <property type="project" value="InterPro"/>
</dbReference>
<gene>
    <name evidence="4" type="ORF">IAB14_04645</name>
</gene>
<evidence type="ECO:0000259" key="3">
    <source>
        <dbReference type="Pfam" id="PF02894"/>
    </source>
</evidence>
<dbReference type="EMBL" id="DVOH01000035">
    <property type="protein sequence ID" value="HIV00380.1"/>
    <property type="molecule type" value="Genomic_DNA"/>
</dbReference>
<comment type="caution">
    <text evidence="4">The sequence shown here is derived from an EMBL/GenBank/DDBJ whole genome shotgun (WGS) entry which is preliminary data.</text>
</comment>
<evidence type="ECO:0000313" key="4">
    <source>
        <dbReference type="EMBL" id="HIV00380.1"/>
    </source>
</evidence>
<reference evidence="4" key="2">
    <citation type="journal article" date="2021" name="PeerJ">
        <title>Extensive microbial diversity within the chicken gut microbiome revealed by metagenomics and culture.</title>
        <authorList>
            <person name="Gilroy R."/>
            <person name="Ravi A."/>
            <person name="Getino M."/>
            <person name="Pursley I."/>
            <person name="Horton D.L."/>
            <person name="Alikhan N.F."/>
            <person name="Baker D."/>
            <person name="Gharbi K."/>
            <person name="Hall N."/>
            <person name="Watson M."/>
            <person name="Adriaenssens E.M."/>
            <person name="Foster-Nyarko E."/>
            <person name="Jarju S."/>
            <person name="Secka A."/>
            <person name="Antonio M."/>
            <person name="Oren A."/>
            <person name="Chaudhuri R.R."/>
            <person name="La Ragione R."/>
            <person name="Hildebrand F."/>
            <person name="Pallen M.J."/>
        </authorList>
    </citation>
    <scope>NUCLEOTIDE SEQUENCE</scope>
    <source>
        <strain evidence="4">23406</strain>
    </source>
</reference>
<dbReference type="InterPro" id="IPR051450">
    <property type="entry name" value="Gfo/Idh/MocA_Oxidoreductases"/>
</dbReference>
<protein>
    <submittedName>
        <fullName evidence="4">Gfo/Idh/MocA family oxidoreductase</fullName>
    </submittedName>
</protein>
<evidence type="ECO:0000256" key="1">
    <source>
        <dbReference type="ARBA" id="ARBA00010928"/>
    </source>
</evidence>